<evidence type="ECO:0000256" key="5">
    <source>
        <dbReference type="ARBA" id="ARBA00023288"/>
    </source>
</evidence>
<keyword evidence="5" id="KW-0449">Lipoprotein</keyword>
<protein>
    <submittedName>
        <fullName evidence="7">Extracellular solute-binding protein</fullName>
    </submittedName>
</protein>
<sequence length="428" mass="47938">MKKWKVGLGILAAFLAIGLTGCSNNANKGTKHVTMWVHVSNEDPEGKALLKNIHDFNRENKHGYKASVQFIPRSGSGGGYEDKINAALNSNSLPDVLTLDGPNTAAYAKAKIIQPIGKYITNQDDFLKTIRNQGTYNGKLYAIGYSESSIGFYYNKTMFKKAGIKDSELPTLKNPWDWNQFETICKKLKDYYHEPVINMSLNDHSEMSLYSLAPFMWSAGGNICNPAGTTANGYFNSKKIASAFQFIQDMVKKGYTTISPKDKGFETGSYAMMMTGTWEVQTLNNQYKDLKWGVLPYPVSPKTHKAVSPTGSWQYAMTNVAKNKEAAGALINFLVNRKCMYRSDMANTVLPARKSVSKMMVPKVDPAMRFFIKQNQTTGKARPVLVNYPQITRTFAETVQDVTLYQKNPNVQKVLDAQTKVMQKYLEN</sequence>
<accession>A0A9X7TVQ7</accession>
<dbReference type="PANTHER" id="PTHR43649:SF33">
    <property type="entry name" value="POLYGALACTURONAN_RHAMNOGALACTURONAN-BINDING PROTEIN YTCQ"/>
    <property type="match status" value="1"/>
</dbReference>
<reference evidence="7 8" key="1">
    <citation type="submission" date="2020-01" db="EMBL/GenBank/DDBJ databases">
        <title>Complete and circular genome sequences of six lactobacillus isolates from horses.</title>
        <authorList>
            <person name="Hassan H.M."/>
        </authorList>
    </citation>
    <scope>NUCLEOTIDE SEQUENCE [LARGE SCALE GENOMIC DNA]</scope>
    <source>
        <strain evidence="7 8">3DG</strain>
    </source>
</reference>
<evidence type="ECO:0000256" key="2">
    <source>
        <dbReference type="ARBA" id="ARBA00022729"/>
    </source>
</evidence>
<proteinExistence type="predicted"/>
<evidence type="ECO:0000256" key="3">
    <source>
        <dbReference type="ARBA" id="ARBA00023136"/>
    </source>
</evidence>
<keyword evidence="1" id="KW-1003">Cell membrane</keyword>
<evidence type="ECO:0000256" key="1">
    <source>
        <dbReference type="ARBA" id="ARBA00022475"/>
    </source>
</evidence>
<keyword evidence="2 6" id="KW-0732">Signal</keyword>
<feature type="chain" id="PRO_5040966238" evidence="6">
    <location>
        <begin position="26"/>
        <end position="428"/>
    </location>
</feature>
<organism evidence="7 8">
    <name type="scientific">Lactobacillus johnsonii</name>
    <dbReference type="NCBI Taxonomy" id="33959"/>
    <lineage>
        <taxon>Bacteria</taxon>
        <taxon>Bacillati</taxon>
        <taxon>Bacillota</taxon>
        <taxon>Bacilli</taxon>
        <taxon>Lactobacillales</taxon>
        <taxon>Lactobacillaceae</taxon>
        <taxon>Lactobacillus</taxon>
    </lineage>
</organism>
<dbReference type="PROSITE" id="PS51257">
    <property type="entry name" value="PROKAR_LIPOPROTEIN"/>
    <property type="match status" value="1"/>
</dbReference>
<dbReference type="InterPro" id="IPR050490">
    <property type="entry name" value="Bact_solute-bd_prot1"/>
</dbReference>
<evidence type="ECO:0000313" key="7">
    <source>
        <dbReference type="EMBL" id="QLL68726.1"/>
    </source>
</evidence>
<dbReference type="InterPro" id="IPR006059">
    <property type="entry name" value="SBP"/>
</dbReference>
<dbReference type="CDD" id="cd13585">
    <property type="entry name" value="PBP2_TMBP_like"/>
    <property type="match status" value="1"/>
</dbReference>
<dbReference type="Gene3D" id="3.40.190.10">
    <property type="entry name" value="Periplasmic binding protein-like II"/>
    <property type="match status" value="1"/>
</dbReference>
<evidence type="ECO:0000313" key="8">
    <source>
        <dbReference type="Proteomes" id="UP000510788"/>
    </source>
</evidence>
<gene>
    <name evidence="7" type="ORF">GTO82_07700</name>
</gene>
<name>A0A9X7TVQ7_LACJH</name>
<evidence type="ECO:0000256" key="4">
    <source>
        <dbReference type="ARBA" id="ARBA00023139"/>
    </source>
</evidence>
<dbReference type="Proteomes" id="UP000510788">
    <property type="component" value="Chromosome"/>
</dbReference>
<dbReference type="PANTHER" id="PTHR43649">
    <property type="entry name" value="ARABINOSE-BINDING PROTEIN-RELATED"/>
    <property type="match status" value="1"/>
</dbReference>
<dbReference type="RefSeq" id="WP_180873114.1">
    <property type="nucleotide sequence ID" value="NZ_CP047409.1"/>
</dbReference>
<dbReference type="EMBL" id="CP047409">
    <property type="protein sequence ID" value="QLL68726.1"/>
    <property type="molecule type" value="Genomic_DNA"/>
</dbReference>
<keyword evidence="3" id="KW-0472">Membrane</keyword>
<evidence type="ECO:0000256" key="6">
    <source>
        <dbReference type="SAM" id="SignalP"/>
    </source>
</evidence>
<dbReference type="Pfam" id="PF13416">
    <property type="entry name" value="SBP_bac_8"/>
    <property type="match status" value="1"/>
</dbReference>
<dbReference type="SUPFAM" id="SSF53850">
    <property type="entry name" value="Periplasmic binding protein-like II"/>
    <property type="match status" value="1"/>
</dbReference>
<keyword evidence="4" id="KW-0564">Palmitate</keyword>
<dbReference type="AlphaFoldDB" id="A0A9X7TVQ7"/>
<feature type="signal peptide" evidence="6">
    <location>
        <begin position="1"/>
        <end position="25"/>
    </location>
</feature>